<proteinExistence type="predicted"/>
<sequence length="236" mass="26934">MDVHVVCVKHGAKYSADYVNKLYRAVCRNTTRDFDFTCFTDDRSGIDGAIRRMELPRKDLQGWWHKLFLFSPDFAATVGPGQVMYFDLDTVITGNIDEYMDFESIDAPLAILRDMGARNQQPPAKVNWGSAVMSWPVGWGYPIWKSFSRDVGQEMRGKGHGDQGYLKYAVKPEDVVFWQDILSGNSQVISYKWTIRDPNRGTPDPPIPPGTSVICFHGVPRPHEVSNLSWMKTHWQ</sequence>
<dbReference type="Gene3D" id="3.90.550.10">
    <property type="entry name" value="Spore Coat Polysaccharide Biosynthesis Protein SpsA, Chain A"/>
    <property type="match status" value="1"/>
</dbReference>
<protein>
    <recommendedName>
        <fullName evidence="2">Nucleotide-diphospho-sugar transferase domain-containing protein</fullName>
    </recommendedName>
</protein>
<dbReference type="SUPFAM" id="SSF53448">
    <property type="entry name" value="Nucleotide-diphospho-sugar transferases"/>
    <property type="match status" value="1"/>
</dbReference>
<organism evidence="1">
    <name type="scientific">marine sediment metagenome</name>
    <dbReference type="NCBI Taxonomy" id="412755"/>
    <lineage>
        <taxon>unclassified sequences</taxon>
        <taxon>metagenomes</taxon>
        <taxon>ecological metagenomes</taxon>
    </lineage>
</organism>
<reference evidence="1" key="1">
    <citation type="journal article" date="2015" name="Nature">
        <title>Complex archaea that bridge the gap between prokaryotes and eukaryotes.</title>
        <authorList>
            <person name="Spang A."/>
            <person name="Saw J.H."/>
            <person name="Jorgensen S.L."/>
            <person name="Zaremba-Niedzwiedzka K."/>
            <person name="Martijn J."/>
            <person name="Lind A.E."/>
            <person name="van Eijk R."/>
            <person name="Schleper C."/>
            <person name="Guy L."/>
            <person name="Ettema T.J."/>
        </authorList>
    </citation>
    <scope>NUCLEOTIDE SEQUENCE</scope>
</reference>
<gene>
    <name evidence="1" type="ORF">LCGC14_2586780</name>
</gene>
<name>A0A0F9B0S3_9ZZZZ</name>
<dbReference type="AlphaFoldDB" id="A0A0F9B0S3"/>
<dbReference type="EMBL" id="LAZR01043322">
    <property type="protein sequence ID" value="KKL07362.1"/>
    <property type="molecule type" value="Genomic_DNA"/>
</dbReference>
<comment type="caution">
    <text evidence="1">The sequence shown here is derived from an EMBL/GenBank/DDBJ whole genome shotgun (WGS) entry which is preliminary data.</text>
</comment>
<accession>A0A0F9B0S3</accession>
<dbReference type="InterPro" id="IPR029044">
    <property type="entry name" value="Nucleotide-diphossugar_trans"/>
</dbReference>
<evidence type="ECO:0008006" key="2">
    <source>
        <dbReference type="Google" id="ProtNLM"/>
    </source>
</evidence>
<evidence type="ECO:0000313" key="1">
    <source>
        <dbReference type="EMBL" id="KKL07362.1"/>
    </source>
</evidence>